<dbReference type="Proteomes" id="UP001278766">
    <property type="component" value="Unassembled WGS sequence"/>
</dbReference>
<evidence type="ECO:0000313" key="6">
    <source>
        <dbReference type="Proteomes" id="UP001278766"/>
    </source>
</evidence>
<feature type="compositionally biased region" description="Polar residues" evidence="4">
    <location>
        <begin position="55"/>
        <end position="76"/>
    </location>
</feature>
<feature type="compositionally biased region" description="Basic and acidic residues" evidence="4">
    <location>
        <begin position="311"/>
        <end position="329"/>
    </location>
</feature>
<comment type="caution">
    <text evidence="5">The sequence shown here is derived from an EMBL/GenBank/DDBJ whole genome shotgun (WGS) entry which is preliminary data.</text>
</comment>
<gene>
    <name evidence="5" type="ORF">B0H64DRAFT_320617</name>
</gene>
<feature type="compositionally biased region" description="Low complexity" evidence="4">
    <location>
        <begin position="1000"/>
        <end position="1013"/>
    </location>
</feature>
<dbReference type="InterPro" id="IPR032675">
    <property type="entry name" value="LRR_dom_sf"/>
</dbReference>
<organism evidence="5 6">
    <name type="scientific">Chaetomium fimeti</name>
    <dbReference type="NCBI Taxonomy" id="1854472"/>
    <lineage>
        <taxon>Eukaryota</taxon>
        <taxon>Fungi</taxon>
        <taxon>Dikarya</taxon>
        <taxon>Ascomycota</taxon>
        <taxon>Pezizomycotina</taxon>
        <taxon>Sordariomycetes</taxon>
        <taxon>Sordariomycetidae</taxon>
        <taxon>Sordariales</taxon>
        <taxon>Chaetomiaceae</taxon>
        <taxon>Chaetomium</taxon>
    </lineage>
</organism>
<dbReference type="PANTHER" id="PTHR24107">
    <property type="entry name" value="YNEIN REGULATORY COMPLEX SUBUNIT 5"/>
    <property type="match status" value="1"/>
</dbReference>
<evidence type="ECO:0000256" key="3">
    <source>
        <dbReference type="ARBA" id="ARBA00023212"/>
    </source>
</evidence>
<evidence type="ECO:0000256" key="4">
    <source>
        <dbReference type="SAM" id="MobiDB-lite"/>
    </source>
</evidence>
<dbReference type="InterPro" id="IPR052410">
    <property type="entry name" value="DRC5"/>
</dbReference>
<reference evidence="5" key="2">
    <citation type="submission" date="2023-06" db="EMBL/GenBank/DDBJ databases">
        <authorList>
            <consortium name="Lawrence Berkeley National Laboratory"/>
            <person name="Haridas S."/>
            <person name="Hensen N."/>
            <person name="Bonometti L."/>
            <person name="Westerberg I."/>
            <person name="Brannstrom I.O."/>
            <person name="Guillou S."/>
            <person name="Cros-Aarteil S."/>
            <person name="Calhoun S."/>
            <person name="Kuo A."/>
            <person name="Mondo S."/>
            <person name="Pangilinan J."/>
            <person name="Riley R."/>
            <person name="Labutti K."/>
            <person name="Andreopoulos B."/>
            <person name="Lipzen A."/>
            <person name="Chen C."/>
            <person name="Yanf M."/>
            <person name="Daum C."/>
            <person name="Ng V."/>
            <person name="Clum A."/>
            <person name="Steindorff A."/>
            <person name="Ohm R."/>
            <person name="Martin F."/>
            <person name="Silar P."/>
            <person name="Natvig D."/>
            <person name="Lalanne C."/>
            <person name="Gautier V."/>
            <person name="Ament-Velasquez S.L."/>
            <person name="Kruys A."/>
            <person name="Hutchinson M.I."/>
            <person name="Powell A.J."/>
            <person name="Barry K."/>
            <person name="Miller A.N."/>
            <person name="Grigoriev I.V."/>
            <person name="Debuchy R."/>
            <person name="Gladieux P."/>
            <person name="Thoren M.H."/>
            <person name="Johannesson H."/>
        </authorList>
    </citation>
    <scope>NUCLEOTIDE SEQUENCE</scope>
    <source>
        <strain evidence="5">CBS 168.71</strain>
    </source>
</reference>
<evidence type="ECO:0008006" key="7">
    <source>
        <dbReference type="Google" id="ProtNLM"/>
    </source>
</evidence>
<dbReference type="GO" id="GO:0005856">
    <property type="term" value="C:cytoskeleton"/>
    <property type="evidence" value="ECO:0007669"/>
    <property type="project" value="UniProtKB-SubCell"/>
</dbReference>
<evidence type="ECO:0000256" key="2">
    <source>
        <dbReference type="ARBA" id="ARBA00022490"/>
    </source>
</evidence>
<dbReference type="SMART" id="SM00368">
    <property type="entry name" value="LRR_RI"/>
    <property type="match status" value="5"/>
</dbReference>
<keyword evidence="3" id="KW-0206">Cytoskeleton</keyword>
<sequence length="1175" mass="127848">MEHAQGLDVSWMTHGNPKDKVARNATARPRSLSNSVNDTPAPSPAPKSAPAPAVDNSSQPEQEKQTALTRSNSARTASDEKRLPSTPSPQRRNSWFSNISSKFSSGSGGAHQSPPQPITTSPKPAEFSVPKVTPAKNAVLQHGSRPEGEAPYTPAPPKSTQTGLLHVFRRLSSSNGTLNPNVKTHNHGLVERRVLNVDPHRERCDINGLNQSKLRRVAFCVDVEIAPMPRYADETESKKGSKGVNKDQKKKIKERGEGEALKQPKTIEAQKEVDGEVKATGEELPKEPPKEGVESSSPPRPSIDNISEKATSTDKKKEKKKKNEEERKARKEKRRKQAEVNGTIPMELHYDSDTSSSGSTPRPGTPRTQTVPTTNPVRIYRRCCQLRETPILRKITEQLTDPDNCAAEPGMVERLDLAGYWMQLTDLLTLGDYLAVVPVREVVLDNCGLTDEGLRVVLAGLLAARRPTGRRRKPLNNGVDGLAEQGGVVERLVLKNNKIGPEGWRHICLFVYLCRTLKSLDLSGIQFPRQPAAAPEAAVNGSPTPVRRQPETLCQLLSKSLGERLGGSTLNLLGLGQTGISTEQLGLIIDGLLRCGVKRLGLANNGIDADGLEHVARFLETGRCEGLDLGGNDLRDGLATLADALTPENCPLSALSLADCNLTPSALCKLLPTLVKLEEFRFIDLSHNQELFDSDPSAVCVLRRYLPKMACLKRIHLVDCAMSPEQVIALTEILPEIIGLAHVSFLENPRLVELTTNAKSEETQEEACALFASLLAAARVSPSLVAVDIEVPSEQSSDLVKALAKQVVAYCLRNMELAAATAAEAQAEVLAKHEPEYPDALQRLVGHDVTVSTDIDADVDAAPDEDYVIGGTGVVRALTCCLKNRGDESRRQSGEFIRDVENGVAQPPRAIPSSGKAKETSKHLLMSARKIRLRLQPAIDKARATADDTQNYQRLMFLSNTLNGIIKRFEDEFPDTRVSNPPDSATETPEEDKPSLSPGSSSIPTIATTAPTTNSLSDEDEPDPATPTAIKSPCLSRSNSLLSLSSKALAHEEGRILRAGHTFRAGVVADHPDPALRSEHYALLTSGLEMVGNDPNHARVLHDLLEELGDEELDKEVREKGVVPVFTARRKEIWERLRAADPAHWDRFVESQEMARANVKVEGVESVERGVNGGG</sequence>
<feature type="compositionally biased region" description="Polar residues" evidence="4">
    <location>
        <begin position="977"/>
        <end position="987"/>
    </location>
</feature>
<feature type="region of interest" description="Disordered" evidence="4">
    <location>
        <begin position="903"/>
        <end position="922"/>
    </location>
</feature>
<feature type="compositionally biased region" description="Low complexity" evidence="4">
    <location>
        <begin position="353"/>
        <end position="372"/>
    </location>
</feature>
<keyword evidence="2" id="KW-0963">Cytoplasm</keyword>
<feature type="compositionally biased region" description="Basic and acidic residues" evidence="4">
    <location>
        <begin position="232"/>
        <end position="247"/>
    </location>
</feature>
<dbReference type="SUPFAM" id="SSF52047">
    <property type="entry name" value="RNI-like"/>
    <property type="match status" value="1"/>
</dbReference>
<dbReference type="EMBL" id="JAUEPN010000003">
    <property type="protein sequence ID" value="KAK3296773.1"/>
    <property type="molecule type" value="Genomic_DNA"/>
</dbReference>
<feature type="region of interest" description="Disordered" evidence="4">
    <location>
        <begin position="973"/>
        <end position="1033"/>
    </location>
</feature>
<protein>
    <recommendedName>
        <fullName evidence="7">Cell wall biogenesis protein Mhp1</fullName>
    </recommendedName>
</protein>
<name>A0AAE0HHQ4_9PEZI</name>
<keyword evidence="6" id="KW-1185">Reference proteome</keyword>
<accession>A0AAE0HHQ4</accession>
<evidence type="ECO:0000313" key="5">
    <source>
        <dbReference type="EMBL" id="KAK3296773.1"/>
    </source>
</evidence>
<feature type="compositionally biased region" description="Low complexity" evidence="4">
    <location>
        <begin position="93"/>
        <end position="105"/>
    </location>
</feature>
<feature type="region of interest" description="Disordered" evidence="4">
    <location>
        <begin position="141"/>
        <end position="160"/>
    </location>
</feature>
<evidence type="ECO:0000256" key="1">
    <source>
        <dbReference type="ARBA" id="ARBA00004245"/>
    </source>
</evidence>
<comment type="subcellular location">
    <subcellularLocation>
        <location evidence="1">Cytoplasm</location>
        <location evidence="1">Cytoskeleton</location>
    </subcellularLocation>
</comment>
<proteinExistence type="predicted"/>
<feature type="compositionally biased region" description="Basic and acidic residues" evidence="4">
    <location>
        <begin position="268"/>
        <end position="293"/>
    </location>
</feature>
<feature type="region of interest" description="Disordered" evidence="4">
    <location>
        <begin position="232"/>
        <end position="372"/>
    </location>
</feature>
<dbReference type="RefSeq" id="XP_062660287.1">
    <property type="nucleotide sequence ID" value="XM_062800475.1"/>
</dbReference>
<dbReference type="PANTHER" id="PTHR24107:SF2">
    <property type="entry name" value="NLR FAMILY CARD DOMAIN CONTAINING 3"/>
    <property type="match status" value="1"/>
</dbReference>
<reference evidence="5" key="1">
    <citation type="journal article" date="2023" name="Mol. Phylogenet. Evol.">
        <title>Genome-scale phylogeny and comparative genomics of the fungal order Sordariales.</title>
        <authorList>
            <person name="Hensen N."/>
            <person name="Bonometti L."/>
            <person name="Westerberg I."/>
            <person name="Brannstrom I.O."/>
            <person name="Guillou S."/>
            <person name="Cros-Aarteil S."/>
            <person name="Calhoun S."/>
            <person name="Haridas S."/>
            <person name="Kuo A."/>
            <person name="Mondo S."/>
            <person name="Pangilinan J."/>
            <person name="Riley R."/>
            <person name="LaButti K."/>
            <person name="Andreopoulos B."/>
            <person name="Lipzen A."/>
            <person name="Chen C."/>
            <person name="Yan M."/>
            <person name="Daum C."/>
            <person name="Ng V."/>
            <person name="Clum A."/>
            <person name="Steindorff A."/>
            <person name="Ohm R.A."/>
            <person name="Martin F."/>
            <person name="Silar P."/>
            <person name="Natvig D.O."/>
            <person name="Lalanne C."/>
            <person name="Gautier V."/>
            <person name="Ament-Velasquez S.L."/>
            <person name="Kruys A."/>
            <person name="Hutchinson M.I."/>
            <person name="Powell A.J."/>
            <person name="Barry K."/>
            <person name="Miller A.N."/>
            <person name="Grigoriev I.V."/>
            <person name="Debuchy R."/>
            <person name="Gladieux P."/>
            <person name="Hiltunen Thoren M."/>
            <person name="Johannesson H."/>
        </authorList>
    </citation>
    <scope>NUCLEOTIDE SEQUENCE</scope>
    <source>
        <strain evidence="5">CBS 168.71</strain>
    </source>
</reference>
<feature type="region of interest" description="Disordered" evidence="4">
    <location>
        <begin position="1"/>
        <end position="129"/>
    </location>
</feature>
<dbReference type="Gene3D" id="3.80.10.10">
    <property type="entry name" value="Ribonuclease Inhibitor"/>
    <property type="match status" value="2"/>
</dbReference>
<dbReference type="GeneID" id="87837423"/>
<dbReference type="AlphaFoldDB" id="A0AAE0HHQ4"/>